<sequence>MSIPFFSFVLLDSLSPGSIASGRKLFIFVSPRLSICHRRLLLEFVCLVSNLFWLYTRFLLPPLSFYLALSLFIIVSVLICFFFVFSPWPIGLISCAMPFREELLGDSSLGFKHTFTWIGRFPVSCVACDPSNII</sequence>
<evidence type="ECO:0000313" key="1">
    <source>
        <dbReference type="EMBL" id="CAJ2636073.1"/>
    </source>
</evidence>
<comment type="caution">
    <text evidence="1">The sequence shown here is derived from an EMBL/GenBank/DDBJ whole genome shotgun (WGS) entry which is preliminary data.</text>
</comment>
<protein>
    <submittedName>
        <fullName evidence="1">Uncharacterized protein</fullName>
    </submittedName>
</protein>
<keyword evidence="2" id="KW-1185">Reference proteome</keyword>
<evidence type="ECO:0000313" key="2">
    <source>
        <dbReference type="Proteomes" id="UP001177021"/>
    </source>
</evidence>
<dbReference type="Proteomes" id="UP001177021">
    <property type="component" value="Unassembled WGS sequence"/>
</dbReference>
<proteinExistence type="predicted"/>
<reference evidence="1" key="1">
    <citation type="submission" date="2023-10" db="EMBL/GenBank/DDBJ databases">
        <authorList>
            <person name="Rodriguez Cubillos JULIANA M."/>
            <person name="De Vega J."/>
        </authorList>
    </citation>
    <scope>NUCLEOTIDE SEQUENCE</scope>
</reference>
<gene>
    <name evidence="1" type="ORF">MILVUS5_LOCUS6638</name>
</gene>
<organism evidence="1 2">
    <name type="scientific">Trifolium pratense</name>
    <name type="common">Red clover</name>
    <dbReference type="NCBI Taxonomy" id="57577"/>
    <lineage>
        <taxon>Eukaryota</taxon>
        <taxon>Viridiplantae</taxon>
        <taxon>Streptophyta</taxon>
        <taxon>Embryophyta</taxon>
        <taxon>Tracheophyta</taxon>
        <taxon>Spermatophyta</taxon>
        <taxon>Magnoliopsida</taxon>
        <taxon>eudicotyledons</taxon>
        <taxon>Gunneridae</taxon>
        <taxon>Pentapetalae</taxon>
        <taxon>rosids</taxon>
        <taxon>fabids</taxon>
        <taxon>Fabales</taxon>
        <taxon>Fabaceae</taxon>
        <taxon>Papilionoideae</taxon>
        <taxon>50 kb inversion clade</taxon>
        <taxon>NPAAA clade</taxon>
        <taxon>Hologalegina</taxon>
        <taxon>IRL clade</taxon>
        <taxon>Trifolieae</taxon>
        <taxon>Trifolium</taxon>
    </lineage>
</organism>
<name>A0ACB0IW13_TRIPR</name>
<accession>A0ACB0IW13</accession>
<dbReference type="EMBL" id="CASHSV030000002">
    <property type="protein sequence ID" value="CAJ2636073.1"/>
    <property type="molecule type" value="Genomic_DNA"/>
</dbReference>